<comment type="caution">
    <text evidence="11">The sequence shown here is derived from an EMBL/GenBank/DDBJ whole genome shotgun (WGS) entry which is preliminary data.</text>
</comment>
<feature type="chain" id="PRO_5046595906" evidence="9">
    <location>
        <begin position="31"/>
        <end position="343"/>
    </location>
</feature>
<comment type="similarity">
    <text evidence="1">Belongs to the peptidase S1 family.</text>
</comment>
<dbReference type="InterPro" id="IPR033116">
    <property type="entry name" value="TRYPSIN_SER"/>
</dbReference>
<evidence type="ECO:0000256" key="4">
    <source>
        <dbReference type="ARBA" id="ARBA00022801"/>
    </source>
</evidence>
<keyword evidence="2" id="KW-0645">Protease</keyword>
<feature type="signal peptide" evidence="9">
    <location>
        <begin position="1"/>
        <end position="30"/>
    </location>
</feature>
<feature type="domain" description="Peptidase S1A alpha-lytic prodomain" evidence="10">
    <location>
        <begin position="58"/>
        <end position="104"/>
    </location>
</feature>
<evidence type="ECO:0000256" key="7">
    <source>
        <dbReference type="ARBA" id="ARBA00023157"/>
    </source>
</evidence>
<evidence type="ECO:0000256" key="1">
    <source>
        <dbReference type="ARBA" id="ARBA00007664"/>
    </source>
</evidence>
<feature type="region of interest" description="Disordered" evidence="8">
    <location>
        <begin position="33"/>
        <end position="68"/>
    </location>
</feature>
<evidence type="ECO:0000256" key="9">
    <source>
        <dbReference type="SAM" id="SignalP"/>
    </source>
</evidence>
<dbReference type="Proteomes" id="UP001595947">
    <property type="component" value="Unassembled WGS sequence"/>
</dbReference>
<dbReference type="CDD" id="cd21112">
    <property type="entry name" value="alphaLP-like"/>
    <property type="match status" value="1"/>
</dbReference>
<dbReference type="InterPro" id="IPR009003">
    <property type="entry name" value="Peptidase_S1_PA"/>
</dbReference>
<evidence type="ECO:0000256" key="6">
    <source>
        <dbReference type="ARBA" id="ARBA00023145"/>
    </source>
</evidence>
<evidence type="ECO:0000256" key="2">
    <source>
        <dbReference type="ARBA" id="ARBA00022670"/>
    </source>
</evidence>
<dbReference type="EMBL" id="JBHSIV010000011">
    <property type="protein sequence ID" value="MFC5063012.1"/>
    <property type="molecule type" value="Genomic_DNA"/>
</dbReference>
<dbReference type="SUPFAM" id="SSF50494">
    <property type="entry name" value="Trypsin-like serine proteases"/>
    <property type="match status" value="1"/>
</dbReference>
<dbReference type="InterPro" id="IPR001316">
    <property type="entry name" value="Pept_S1A_streptogrisin"/>
</dbReference>
<reference evidence="12" key="1">
    <citation type="journal article" date="2019" name="Int. J. Syst. Evol. Microbiol.">
        <title>The Global Catalogue of Microorganisms (GCM) 10K type strain sequencing project: providing services to taxonomists for standard genome sequencing and annotation.</title>
        <authorList>
            <consortium name="The Broad Institute Genomics Platform"/>
            <consortium name="The Broad Institute Genome Sequencing Center for Infectious Disease"/>
            <person name="Wu L."/>
            <person name="Ma J."/>
        </authorList>
    </citation>
    <scope>NUCLEOTIDE SEQUENCE [LARGE SCALE GENOMIC DNA]</scope>
    <source>
        <strain evidence="12">CGMCC 4.7093</strain>
    </source>
</reference>
<dbReference type="InterPro" id="IPR004236">
    <property type="entry name" value="Pept_S1_alpha_lytic"/>
</dbReference>
<dbReference type="PIRSF" id="PIRSF001134">
    <property type="entry name" value="Streptogrisin"/>
    <property type="match status" value="1"/>
</dbReference>
<proteinExistence type="inferred from homology"/>
<protein>
    <submittedName>
        <fullName evidence="11">S1 family peptidase</fullName>
    </submittedName>
</protein>
<dbReference type="PRINTS" id="PR00861">
    <property type="entry name" value="ALYTICPTASE"/>
</dbReference>
<gene>
    <name evidence="11" type="ORF">ACFPBZ_12410</name>
</gene>
<evidence type="ECO:0000256" key="5">
    <source>
        <dbReference type="ARBA" id="ARBA00022825"/>
    </source>
</evidence>
<keyword evidence="6" id="KW-0865">Zymogen</keyword>
<keyword evidence="7" id="KW-1015">Disulfide bond</keyword>
<sequence>MPLTDPARRAGAVLALALAAVLVLAVPALAQPSPTPPPLPPGPGSTNRPTPVEPGAGQAAKRRLDERRGRVPANVAAWYVDPATNQTVVAVVGPATRDATDFAADENPAAVRVQPMSAPIRPLGDGAQRSSALRQAAAAPLVGGSAITTVTSTTTSGGTTTRTGLRCSDGWSVRRGTTTYLLTAGHCTQGTTSWSGPNGQTIGTVARTAWPTADYGIVQVTDTAAWRGSGQVRGGPTVTGATEAPVGTQVCRSGSTSGYHCGVVRAKNVTVNYGSGVVVQGLTQTTACADSGDSGGSVLAPGTRQAQGLLSGGSGSCAGGGTSYFQPLRPILNQFGLTLVTGS</sequence>
<keyword evidence="5" id="KW-0720">Serine protease</keyword>
<organism evidence="11 12">
    <name type="scientific">Actinomycetospora atypica</name>
    <dbReference type="NCBI Taxonomy" id="1290095"/>
    <lineage>
        <taxon>Bacteria</taxon>
        <taxon>Bacillati</taxon>
        <taxon>Actinomycetota</taxon>
        <taxon>Actinomycetes</taxon>
        <taxon>Pseudonocardiales</taxon>
        <taxon>Pseudonocardiaceae</taxon>
        <taxon>Actinomycetospora</taxon>
    </lineage>
</organism>
<dbReference type="InterPro" id="IPR043504">
    <property type="entry name" value="Peptidase_S1_PA_chymotrypsin"/>
</dbReference>
<evidence type="ECO:0000256" key="3">
    <source>
        <dbReference type="ARBA" id="ARBA00022729"/>
    </source>
</evidence>
<dbReference type="PROSITE" id="PS00135">
    <property type="entry name" value="TRYPSIN_SER"/>
    <property type="match status" value="1"/>
</dbReference>
<evidence type="ECO:0000259" key="10">
    <source>
        <dbReference type="Pfam" id="PF02983"/>
    </source>
</evidence>
<dbReference type="Pfam" id="PF02983">
    <property type="entry name" value="Pro_Al_protease"/>
    <property type="match status" value="1"/>
</dbReference>
<accession>A0ABV9YMY7</accession>
<keyword evidence="12" id="KW-1185">Reference proteome</keyword>
<dbReference type="Gene3D" id="2.40.10.10">
    <property type="entry name" value="Trypsin-like serine proteases"/>
    <property type="match status" value="2"/>
</dbReference>
<evidence type="ECO:0000256" key="8">
    <source>
        <dbReference type="SAM" id="MobiDB-lite"/>
    </source>
</evidence>
<keyword evidence="3 9" id="KW-0732">Signal</keyword>
<dbReference type="RefSeq" id="WP_378036363.1">
    <property type="nucleotide sequence ID" value="NZ_JBHSIV010000011.1"/>
</dbReference>
<evidence type="ECO:0000313" key="11">
    <source>
        <dbReference type="EMBL" id="MFC5063012.1"/>
    </source>
</evidence>
<name>A0ABV9YMY7_9PSEU</name>
<feature type="compositionally biased region" description="Pro residues" evidence="8">
    <location>
        <begin position="33"/>
        <end position="43"/>
    </location>
</feature>
<evidence type="ECO:0000313" key="12">
    <source>
        <dbReference type="Proteomes" id="UP001595947"/>
    </source>
</evidence>
<dbReference type="InterPro" id="IPR018114">
    <property type="entry name" value="TRYPSIN_HIS"/>
</dbReference>
<dbReference type="Gene3D" id="3.30.300.50">
    <property type="match status" value="1"/>
</dbReference>
<dbReference type="PROSITE" id="PS00134">
    <property type="entry name" value="TRYPSIN_HIS"/>
    <property type="match status" value="1"/>
</dbReference>
<dbReference type="InterPro" id="IPR035070">
    <property type="entry name" value="Streptogrisin_prodomain"/>
</dbReference>
<keyword evidence="4" id="KW-0378">Hydrolase</keyword>